<organism evidence="1 2">
    <name type="scientific">Panagrellus redivivus</name>
    <name type="common">Microworm</name>
    <dbReference type="NCBI Taxonomy" id="6233"/>
    <lineage>
        <taxon>Eukaryota</taxon>
        <taxon>Metazoa</taxon>
        <taxon>Ecdysozoa</taxon>
        <taxon>Nematoda</taxon>
        <taxon>Chromadorea</taxon>
        <taxon>Rhabditida</taxon>
        <taxon>Tylenchina</taxon>
        <taxon>Panagrolaimomorpha</taxon>
        <taxon>Panagrolaimoidea</taxon>
        <taxon>Panagrolaimidae</taxon>
        <taxon>Panagrellus</taxon>
    </lineage>
</organism>
<keyword evidence="1" id="KW-1185">Reference proteome</keyword>
<evidence type="ECO:0000313" key="2">
    <source>
        <dbReference type="WBParaSite" id="Pan_g8768.t1"/>
    </source>
</evidence>
<protein>
    <submittedName>
        <fullName evidence="2">RNA-directed RNA polymerase</fullName>
    </submittedName>
</protein>
<dbReference type="Proteomes" id="UP000492821">
    <property type="component" value="Unassembled WGS sequence"/>
</dbReference>
<reference evidence="1" key="1">
    <citation type="journal article" date="2013" name="Genetics">
        <title>The draft genome and transcriptome of Panagrellus redivivus are shaped by the harsh demands of a free-living lifestyle.</title>
        <authorList>
            <person name="Srinivasan J."/>
            <person name="Dillman A.R."/>
            <person name="Macchietto M.G."/>
            <person name="Heikkinen L."/>
            <person name="Lakso M."/>
            <person name="Fracchia K.M."/>
            <person name="Antoshechkin I."/>
            <person name="Mortazavi A."/>
            <person name="Wong G."/>
            <person name="Sternberg P.W."/>
        </authorList>
    </citation>
    <scope>NUCLEOTIDE SEQUENCE [LARGE SCALE GENOMIC DNA]</scope>
    <source>
        <strain evidence="1">MT8872</strain>
    </source>
</reference>
<evidence type="ECO:0000313" key="1">
    <source>
        <dbReference type="Proteomes" id="UP000492821"/>
    </source>
</evidence>
<accession>A0A7E4WA42</accession>
<dbReference type="WBParaSite" id="Pan_g8768.t1">
    <property type="protein sequence ID" value="Pan_g8768.t1"/>
    <property type="gene ID" value="Pan_g8768"/>
</dbReference>
<reference evidence="2" key="2">
    <citation type="submission" date="2020-10" db="UniProtKB">
        <authorList>
            <consortium name="WormBaseParasite"/>
        </authorList>
    </citation>
    <scope>IDENTIFICATION</scope>
</reference>
<proteinExistence type="predicted"/>
<dbReference type="AlphaFoldDB" id="A0A7E4WA42"/>
<sequence length="84" mass="9726">MTWFFDHIIENNVKTAVNSNEKVRCAPRTKMFEMTFGQKLVSAVHNIMYRMLVNLGLAEGNKEGCIVAQGQLNWASDWWFNICK</sequence>
<name>A0A7E4WA42_PANRE</name>